<accession>A0ABU6XWG0</accession>
<evidence type="ECO:0000313" key="2">
    <source>
        <dbReference type="Proteomes" id="UP001341840"/>
    </source>
</evidence>
<proteinExistence type="predicted"/>
<keyword evidence="2" id="KW-1185">Reference proteome</keyword>
<reference evidence="1 2" key="1">
    <citation type="journal article" date="2023" name="Plants (Basel)">
        <title>Bridging the Gap: Combining Genomics and Transcriptomics Approaches to Understand Stylosanthes scabra, an Orphan Legume from the Brazilian Caatinga.</title>
        <authorList>
            <person name="Ferreira-Neto J.R.C."/>
            <person name="da Silva M.D."/>
            <person name="Binneck E."/>
            <person name="de Melo N.F."/>
            <person name="da Silva R.H."/>
            <person name="de Melo A.L.T.M."/>
            <person name="Pandolfi V."/>
            <person name="Bustamante F.O."/>
            <person name="Brasileiro-Vidal A.C."/>
            <person name="Benko-Iseppon A.M."/>
        </authorList>
    </citation>
    <scope>NUCLEOTIDE SEQUENCE [LARGE SCALE GENOMIC DNA]</scope>
    <source>
        <tissue evidence="1">Leaves</tissue>
    </source>
</reference>
<dbReference type="Proteomes" id="UP001341840">
    <property type="component" value="Unassembled WGS sequence"/>
</dbReference>
<comment type="caution">
    <text evidence="1">The sequence shown here is derived from an EMBL/GenBank/DDBJ whole genome shotgun (WGS) entry which is preliminary data.</text>
</comment>
<protein>
    <submittedName>
        <fullName evidence="1">Uncharacterized protein</fullName>
    </submittedName>
</protein>
<gene>
    <name evidence="1" type="ORF">PIB30_099336</name>
</gene>
<dbReference type="EMBL" id="JASCZI010214092">
    <property type="protein sequence ID" value="MED6201861.1"/>
    <property type="molecule type" value="Genomic_DNA"/>
</dbReference>
<organism evidence="1 2">
    <name type="scientific">Stylosanthes scabra</name>
    <dbReference type="NCBI Taxonomy" id="79078"/>
    <lineage>
        <taxon>Eukaryota</taxon>
        <taxon>Viridiplantae</taxon>
        <taxon>Streptophyta</taxon>
        <taxon>Embryophyta</taxon>
        <taxon>Tracheophyta</taxon>
        <taxon>Spermatophyta</taxon>
        <taxon>Magnoliopsida</taxon>
        <taxon>eudicotyledons</taxon>
        <taxon>Gunneridae</taxon>
        <taxon>Pentapetalae</taxon>
        <taxon>rosids</taxon>
        <taxon>fabids</taxon>
        <taxon>Fabales</taxon>
        <taxon>Fabaceae</taxon>
        <taxon>Papilionoideae</taxon>
        <taxon>50 kb inversion clade</taxon>
        <taxon>dalbergioids sensu lato</taxon>
        <taxon>Dalbergieae</taxon>
        <taxon>Pterocarpus clade</taxon>
        <taxon>Stylosanthes</taxon>
    </lineage>
</organism>
<sequence length="176" mass="19898">MGHNTLVNTRANASHGIQPPPLLEVPLRRWFTNKKEWKCLQNLYSNKAIMKPRHLSGLLPKDKHPVPISDVDAITSKYLNQMRRKLNRAGAEKLSMRLQAKFLRSSTQGHHGDAPSQDCPLGSLAVLSLSRHLMSYSAPYNFLITLYVYRKLASTSAMFSNNLCVLLSFRFTAFVS</sequence>
<name>A0ABU6XWG0_9FABA</name>
<evidence type="ECO:0000313" key="1">
    <source>
        <dbReference type="EMBL" id="MED6201861.1"/>
    </source>
</evidence>